<proteinExistence type="predicted"/>
<reference evidence="1" key="1">
    <citation type="submission" date="2024-03" db="EMBL/GenBank/DDBJ databases">
        <title>Novel Streptomyces species of biotechnological and ecological value are a feature of Machair soil.</title>
        <authorList>
            <person name="Prole J.R."/>
            <person name="Goodfellow M."/>
            <person name="Allenby N."/>
            <person name="Ward A.C."/>
        </authorList>
    </citation>
    <scope>NUCLEOTIDE SEQUENCE</scope>
    <source>
        <strain evidence="1">MS1.AVA.4</strain>
    </source>
</reference>
<dbReference type="EMBL" id="JBBKAI010000002">
    <property type="protein sequence ID" value="MEJ8659107.1"/>
    <property type="molecule type" value="Genomic_DNA"/>
</dbReference>
<gene>
    <name evidence="1" type="ORF">WKI58_21755</name>
</gene>
<sequence>MTSPEGYQVGHKGMSGQAGELDGSGDDVGKIRKAVASTMCYTQEALGGSDTGPAFNAFAAAWEAETKVLEAALHQLADKVRLSSHAYRGSDVDVRTGARAVSVGSAADPADAGVSTMPAHAQRPSALAAY</sequence>
<protein>
    <submittedName>
        <fullName evidence="1">Uncharacterized protein</fullName>
    </submittedName>
</protein>
<accession>A0ACC6QLG8</accession>
<evidence type="ECO:0000313" key="1">
    <source>
        <dbReference type="EMBL" id="MEJ8659107.1"/>
    </source>
</evidence>
<evidence type="ECO:0000313" key="2">
    <source>
        <dbReference type="Proteomes" id="UP001375539"/>
    </source>
</evidence>
<dbReference type="Proteomes" id="UP001375539">
    <property type="component" value="Unassembled WGS sequence"/>
</dbReference>
<comment type="caution">
    <text evidence="1">The sequence shown here is derived from an EMBL/GenBank/DDBJ whole genome shotgun (WGS) entry which is preliminary data.</text>
</comment>
<name>A0ACC6QLG8_9ACTN</name>
<organism evidence="1 2">
    <name type="scientific">Streptomyces pratisoli</name>
    <dbReference type="NCBI Taxonomy" id="3139917"/>
    <lineage>
        <taxon>Bacteria</taxon>
        <taxon>Bacillati</taxon>
        <taxon>Actinomycetota</taxon>
        <taxon>Actinomycetes</taxon>
        <taxon>Kitasatosporales</taxon>
        <taxon>Streptomycetaceae</taxon>
        <taxon>Streptomyces</taxon>
    </lineage>
</organism>
<keyword evidence="2" id="KW-1185">Reference proteome</keyword>